<keyword evidence="6 9" id="KW-0648">Protein biosynthesis</keyword>
<comment type="catalytic activity">
    <reaction evidence="8 9">
        <text>tRNA(Leu) + L-leucine + ATP = L-leucyl-tRNA(Leu) + AMP + diphosphate</text>
        <dbReference type="Rhea" id="RHEA:11688"/>
        <dbReference type="Rhea" id="RHEA-COMP:9613"/>
        <dbReference type="Rhea" id="RHEA-COMP:9622"/>
        <dbReference type="ChEBI" id="CHEBI:30616"/>
        <dbReference type="ChEBI" id="CHEBI:33019"/>
        <dbReference type="ChEBI" id="CHEBI:57427"/>
        <dbReference type="ChEBI" id="CHEBI:78442"/>
        <dbReference type="ChEBI" id="CHEBI:78494"/>
        <dbReference type="ChEBI" id="CHEBI:456215"/>
        <dbReference type="EC" id="6.1.1.4"/>
    </reaction>
</comment>
<feature type="domain" description="Aminoacyl-tRNA synthetase class Ia" evidence="11">
    <location>
        <begin position="11"/>
        <end position="154"/>
    </location>
</feature>
<evidence type="ECO:0000256" key="10">
    <source>
        <dbReference type="RuleBase" id="RU363035"/>
    </source>
</evidence>
<evidence type="ECO:0000256" key="1">
    <source>
        <dbReference type="ARBA" id="ARBA00005594"/>
    </source>
</evidence>
<dbReference type="Proteomes" id="UP000255469">
    <property type="component" value="Unassembled WGS sequence"/>
</dbReference>
<evidence type="ECO:0000256" key="5">
    <source>
        <dbReference type="ARBA" id="ARBA00022840"/>
    </source>
</evidence>
<dbReference type="Pfam" id="PF00133">
    <property type="entry name" value="tRNA-synt_1"/>
    <property type="match status" value="2"/>
</dbReference>
<dbReference type="InterPro" id="IPR013155">
    <property type="entry name" value="M/V/L/I-tRNA-synth_anticd-bd"/>
</dbReference>
<feature type="domain" description="Methionyl/Valyl/Leucyl/Isoleucyl-tRNA synthetase anticodon-binding" evidence="12">
    <location>
        <begin position="821"/>
        <end position="934"/>
    </location>
</feature>
<dbReference type="HAMAP" id="MF_00049_B">
    <property type="entry name" value="Leu_tRNA_synth_B"/>
    <property type="match status" value="1"/>
</dbReference>
<dbReference type="AlphaFoldDB" id="A0A379E6C7"/>
<keyword evidence="2 9" id="KW-0963">Cytoplasm</keyword>
<keyword evidence="3 9" id="KW-0436">Ligase</keyword>
<dbReference type="Gene3D" id="3.40.50.620">
    <property type="entry name" value="HUPs"/>
    <property type="match status" value="3"/>
</dbReference>
<dbReference type="InterPro" id="IPR025709">
    <property type="entry name" value="Leu_tRNA-synth_edit"/>
</dbReference>
<dbReference type="EMBL" id="UGTM01000001">
    <property type="protein sequence ID" value="SUB87892.1"/>
    <property type="molecule type" value="Genomic_DNA"/>
</dbReference>
<feature type="short sequence motif" description="'KMSKS' region" evidence="9">
    <location>
        <begin position="750"/>
        <end position="754"/>
    </location>
</feature>
<dbReference type="Gene3D" id="1.10.730.10">
    <property type="entry name" value="Isoleucyl-tRNA Synthetase, Domain 1"/>
    <property type="match status" value="1"/>
</dbReference>
<proteinExistence type="inferred from homology"/>
<evidence type="ECO:0000256" key="8">
    <source>
        <dbReference type="ARBA" id="ARBA00047469"/>
    </source>
</evidence>
<dbReference type="InterPro" id="IPR002302">
    <property type="entry name" value="Leu-tRNA-ligase"/>
</dbReference>
<protein>
    <recommendedName>
        <fullName evidence="9">Leucine--tRNA ligase</fullName>
        <ecNumber evidence="9">6.1.1.4</ecNumber>
    </recommendedName>
    <alternativeName>
        <fullName evidence="9">Leucyl-tRNA synthetase</fullName>
        <shortName evidence="9">LeuRS</shortName>
    </alternativeName>
</protein>
<evidence type="ECO:0000259" key="13">
    <source>
        <dbReference type="Pfam" id="PF13603"/>
    </source>
</evidence>
<comment type="similarity">
    <text evidence="1 9 10">Belongs to the class-I aminoacyl-tRNA synthetase family.</text>
</comment>
<dbReference type="InterPro" id="IPR009008">
    <property type="entry name" value="Val/Leu/Ile-tRNA-synth_edit"/>
</dbReference>
<evidence type="ECO:0000259" key="11">
    <source>
        <dbReference type="Pfam" id="PF00133"/>
    </source>
</evidence>
<dbReference type="FunFam" id="3.40.50.620:FF:000056">
    <property type="entry name" value="Leucine--tRNA ligase"/>
    <property type="match status" value="1"/>
</dbReference>
<dbReference type="PROSITE" id="PS00178">
    <property type="entry name" value="AA_TRNA_LIGASE_I"/>
    <property type="match status" value="1"/>
</dbReference>
<dbReference type="InterPro" id="IPR001412">
    <property type="entry name" value="aa-tRNA-synth_I_CS"/>
</dbReference>
<evidence type="ECO:0000256" key="6">
    <source>
        <dbReference type="ARBA" id="ARBA00022917"/>
    </source>
</evidence>
<evidence type="ECO:0000256" key="9">
    <source>
        <dbReference type="HAMAP-Rule" id="MF_00049"/>
    </source>
</evidence>
<dbReference type="Gene3D" id="3.90.740.10">
    <property type="entry name" value="Valyl/Leucyl/Isoleucyl-tRNA synthetase, editing domain"/>
    <property type="match status" value="1"/>
</dbReference>
<dbReference type="GO" id="GO:0002161">
    <property type="term" value="F:aminoacyl-tRNA deacylase activity"/>
    <property type="evidence" value="ECO:0007669"/>
    <property type="project" value="InterPro"/>
</dbReference>
<dbReference type="EC" id="6.1.1.4" evidence="9"/>
<dbReference type="FunFam" id="3.40.50.620:FF:000060">
    <property type="entry name" value="Leucine--tRNA ligase"/>
    <property type="match status" value="1"/>
</dbReference>
<organism evidence="14 15">
    <name type="scientific">Prevotella denticola</name>
    <dbReference type="NCBI Taxonomy" id="28129"/>
    <lineage>
        <taxon>Bacteria</taxon>
        <taxon>Pseudomonadati</taxon>
        <taxon>Bacteroidota</taxon>
        <taxon>Bacteroidia</taxon>
        <taxon>Bacteroidales</taxon>
        <taxon>Prevotellaceae</taxon>
        <taxon>Prevotella</taxon>
    </lineage>
</organism>
<dbReference type="InterPro" id="IPR009080">
    <property type="entry name" value="tRNAsynth_Ia_anticodon-bd"/>
</dbReference>
<dbReference type="GO" id="GO:0004823">
    <property type="term" value="F:leucine-tRNA ligase activity"/>
    <property type="evidence" value="ECO:0007669"/>
    <property type="project" value="UniProtKB-UniRule"/>
</dbReference>
<dbReference type="Pfam" id="PF13603">
    <property type="entry name" value="tRNA-synt_1_2"/>
    <property type="match status" value="1"/>
</dbReference>
<feature type="binding site" evidence="9">
    <location>
        <position position="753"/>
    </location>
    <ligand>
        <name>ATP</name>
        <dbReference type="ChEBI" id="CHEBI:30616"/>
    </ligand>
</feature>
<dbReference type="GO" id="GO:0005829">
    <property type="term" value="C:cytosol"/>
    <property type="evidence" value="ECO:0007669"/>
    <property type="project" value="TreeGrafter"/>
</dbReference>
<feature type="domain" description="Aminoacyl-tRNA synthetase class Ia" evidence="11">
    <location>
        <begin position="750"/>
        <end position="776"/>
    </location>
</feature>
<dbReference type="PANTHER" id="PTHR43740:SF2">
    <property type="entry name" value="LEUCINE--TRNA LIGASE, MITOCHONDRIAL"/>
    <property type="match status" value="1"/>
</dbReference>
<dbReference type="Pfam" id="PF08264">
    <property type="entry name" value="Anticodon_1"/>
    <property type="match status" value="1"/>
</dbReference>
<evidence type="ECO:0000256" key="4">
    <source>
        <dbReference type="ARBA" id="ARBA00022741"/>
    </source>
</evidence>
<dbReference type="InterPro" id="IPR014729">
    <property type="entry name" value="Rossmann-like_a/b/a_fold"/>
</dbReference>
<evidence type="ECO:0000313" key="15">
    <source>
        <dbReference type="Proteomes" id="UP000255469"/>
    </source>
</evidence>
<comment type="caution">
    <text evidence="9">Lacks conserved residue(s) required for the propagation of feature annotation.</text>
</comment>
<name>A0A379E6C7_9BACT</name>
<dbReference type="SUPFAM" id="SSF47323">
    <property type="entry name" value="Anticodon-binding domain of a subclass of class I aminoacyl-tRNA synthetases"/>
    <property type="match status" value="1"/>
</dbReference>
<evidence type="ECO:0000313" key="14">
    <source>
        <dbReference type="EMBL" id="SUB87892.1"/>
    </source>
</evidence>
<gene>
    <name evidence="9 14" type="primary">leuS</name>
    <name evidence="14" type="ORF">NCTC13067_01573</name>
</gene>
<dbReference type="GO" id="GO:0006429">
    <property type="term" value="P:leucyl-tRNA aminoacylation"/>
    <property type="evidence" value="ECO:0007669"/>
    <property type="project" value="UniProtKB-UniRule"/>
</dbReference>
<sequence length="973" mass="111285">MEYNFRDIEKKWQRKWVEDKTYRVVEDENKQKFYVLNMFPYPSGAGLHVGHPLGYIASDIYARYKRLKGFNVLNPMGYDAYGLPAEQYAIQTGQHPEVTTKKNIARYREQLDKIGFSFDWDREVRTCDPHYYHWTQWAFERMFNSYYDYTRQKALPITELIRHFEEEGTLELHAAQSEELMFSANDWKSMDEQEQQKTLMNYRIAYLGETMVNWCPGLGTVLANDEVVNGVSERGGYPVVQKLMKQWCLRVSAYAQRLLDGLEKIDWSDSIKETQKNWIGRSEGTEVEFKSLTPRHASQGNGDDMHEGHFTIFTTRADTMFGVSFMVLAPESELVSELTSDEQKAEVEQYLAYVKKRTELERMSDRKVTGVFSGSYAINPFTGEQIPICISEYVLAGYGTGAIMAVPAHDSRDYAFAKYLGLPIIPLIEGADVSEESFDAKEGIVTNSPAAGKESLDGFSLNGLTVKEAIARTKQFVTEKGIGRVKINYRLRDAIFSRQRYWGEPFPVYYKQGMPYMVPEECLPLKLPEIDKYEPTETGEPPLGRAKVWAWNEAERKVVDKSLVDGSTVFPLELNTMPGFAGSSAYYLRYMDPHNDEALVGRKADEYWQNVDLYVGGTEHATGHLIYSRFWNKFLYDLGCSCKEEPYEKLVNQGMIQGRSNFVYRVNSDDHSKAPVFVSLGQKDKYDTTPIHVDVNIVHADVLDIAAFKAWRPEYHNAEFIFEDGAQSTEASTDRPTPAAVYKCGWAIEKMSKSMFNVVNPDDIVEQYGADTLRLYEMFLGPVEASKPWDTNGIDGCFRFLKKFWKLYQQELDDGEPSKESLKSVHRLIKKVTGDIEQFSYNTAISAFMICVNELGQQKCASRELLKKMIVLIAPFAPHMAEELWEQLGGETKSVCDAAWPAWDEAYLVENEVQLTVSFNGKARFQMTFPADAAREDIEKTALADERSKHYIDGKTIVKVIVVPKKIINIVCK</sequence>
<evidence type="ECO:0000259" key="12">
    <source>
        <dbReference type="Pfam" id="PF08264"/>
    </source>
</evidence>
<dbReference type="SUPFAM" id="SSF52374">
    <property type="entry name" value="Nucleotidylyl transferase"/>
    <property type="match status" value="1"/>
</dbReference>
<dbReference type="GO" id="GO:0005524">
    <property type="term" value="F:ATP binding"/>
    <property type="evidence" value="ECO:0007669"/>
    <property type="project" value="UniProtKB-UniRule"/>
</dbReference>
<dbReference type="FunFam" id="1.10.730.10:FF:000011">
    <property type="entry name" value="Leucine--tRNA ligase chloroplastic/mitochondrial"/>
    <property type="match status" value="1"/>
</dbReference>
<feature type="domain" description="Leucyl-tRNA synthetase editing" evidence="13">
    <location>
        <begin position="276"/>
        <end position="449"/>
    </location>
</feature>
<accession>A0A379E6C7</accession>
<dbReference type="InterPro" id="IPR002300">
    <property type="entry name" value="aa-tRNA-synth_Ia"/>
</dbReference>
<dbReference type="SUPFAM" id="SSF50677">
    <property type="entry name" value="ValRS/IleRS/LeuRS editing domain"/>
    <property type="match status" value="1"/>
</dbReference>
<reference evidence="14 15" key="1">
    <citation type="submission" date="2018-06" db="EMBL/GenBank/DDBJ databases">
        <authorList>
            <consortium name="Pathogen Informatics"/>
            <person name="Doyle S."/>
        </authorList>
    </citation>
    <scope>NUCLEOTIDE SEQUENCE [LARGE SCALE GENOMIC DNA]</scope>
    <source>
        <strain evidence="14 15">NCTC13067</strain>
    </source>
</reference>
<evidence type="ECO:0000256" key="3">
    <source>
        <dbReference type="ARBA" id="ARBA00022598"/>
    </source>
</evidence>
<dbReference type="FunFam" id="3.40.50.620:FF:000154">
    <property type="entry name" value="Leucine--tRNA ligase"/>
    <property type="match status" value="1"/>
</dbReference>
<dbReference type="PRINTS" id="PR00985">
    <property type="entry name" value="TRNASYNTHLEU"/>
</dbReference>
<keyword evidence="7 9" id="KW-0030">Aminoacyl-tRNA synthetase</keyword>
<comment type="subcellular location">
    <subcellularLocation>
        <location evidence="9">Cytoplasm</location>
    </subcellularLocation>
</comment>
<dbReference type="PANTHER" id="PTHR43740">
    <property type="entry name" value="LEUCYL-TRNA SYNTHETASE"/>
    <property type="match status" value="1"/>
</dbReference>
<evidence type="ECO:0000256" key="2">
    <source>
        <dbReference type="ARBA" id="ARBA00022490"/>
    </source>
</evidence>
<evidence type="ECO:0000256" key="7">
    <source>
        <dbReference type="ARBA" id="ARBA00023146"/>
    </source>
</evidence>
<dbReference type="RefSeq" id="WP_025067071.1">
    <property type="nucleotide sequence ID" value="NZ_UGTM01000001.1"/>
</dbReference>
<keyword evidence="4 9" id="KW-0547">Nucleotide-binding</keyword>
<dbReference type="CDD" id="cd07958">
    <property type="entry name" value="Anticodon_Ia_Leu_BEm"/>
    <property type="match status" value="1"/>
</dbReference>
<keyword evidence="5 9" id="KW-0067">ATP-binding</keyword>